<feature type="region of interest" description="Disordered" evidence="9">
    <location>
        <begin position="59"/>
        <end position="93"/>
    </location>
</feature>
<evidence type="ECO:0000256" key="9">
    <source>
        <dbReference type="SAM" id="MobiDB-lite"/>
    </source>
</evidence>
<evidence type="ECO:0000259" key="10">
    <source>
        <dbReference type="Pfam" id="PF13411"/>
    </source>
</evidence>
<dbReference type="SUPFAM" id="SSF46955">
    <property type="entry name" value="Putative DNA-binding domain"/>
    <property type="match status" value="1"/>
</dbReference>
<dbReference type="Pfam" id="PF13411">
    <property type="entry name" value="MerR_1"/>
    <property type="match status" value="1"/>
</dbReference>
<comment type="subcellular location">
    <subcellularLocation>
        <location evidence="8">Cytoplasm</location>
    </subcellularLocation>
    <text evidence="8">Localizes to cell poles and nucleoid.</text>
</comment>
<proteinExistence type="inferred from homology"/>
<evidence type="ECO:0000313" key="11">
    <source>
        <dbReference type="EMBL" id="BBW97594.1"/>
    </source>
</evidence>
<dbReference type="EMBL" id="AP022557">
    <property type="protein sequence ID" value="BBW97594.1"/>
    <property type="molecule type" value="Genomic_DNA"/>
</dbReference>
<dbReference type="CDD" id="cd04762">
    <property type="entry name" value="HTH_MerR-trunc"/>
    <property type="match status" value="1"/>
</dbReference>
<dbReference type="GO" id="GO:0003690">
    <property type="term" value="F:double-stranded DNA binding"/>
    <property type="evidence" value="ECO:0007669"/>
    <property type="project" value="UniProtKB-UniRule"/>
</dbReference>
<dbReference type="HAMAP" id="MF_01170">
    <property type="entry name" value="RacA"/>
    <property type="match status" value="1"/>
</dbReference>
<evidence type="ECO:0000256" key="2">
    <source>
        <dbReference type="ARBA" id="ARBA00022618"/>
    </source>
</evidence>
<feature type="region of interest" description="Disordered" evidence="9">
    <location>
        <begin position="153"/>
        <end position="177"/>
    </location>
</feature>
<keyword evidence="6 8" id="KW-0238">DNA-binding</keyword>
<keyword evidence="5 8" id="KW-0175">Coiled coil</keyword>
<keyword evidence="1 8" id="KW-0963">Cytoplasm</keyword>
<dbReference type="GO" id="GO:0030435">
    <property type="term" value="P:sporulation resulting in formation of a cellular spore"/>
    <property type="evidence" value="ECO:0007669"/>
    <property type="project" value="UniProtKB-UniRule"/>
</dbReference>
<dbReference type="InterPro" id="IPR023522">
    <property type="entry name" value="Chrosome_anchoring_RacA"/>
</dbReference>
<dbReference type="InterPro" id="IPR000551">
    <property type="entry name" value="MerR-type_HTH_dom"/>
</dbReference>
<evidence type="ECO:0000256" key="4">
    <source>
        <dbReference type="ARBA" id="ARBA00022969"/>
    </source>
</evidence>
<dbReference type="Gene3D" id="1.10.1660.10">
    <property type="match status" value="1"/>
</dbReference>
<evidence type="ECO:0000256" key="5">
    <source>
        <dbReference type="ARBA" id="ARBA00023054"/>
    </source>
</evidence>
<organism evidence="11 12">
    <name type="scientific">Geobacillus subterraneus</name>
    <dbReference type="NCBI Taxonomy" id="129338"/>
    <lineage>
        <taxon>Bacteria</taxon>
        <taxon>Bacillati</taxon>
        <taxon>Bacillota</taxon>
        <taxon>Bacilli</taxon>
        <taxon>Bacillales</taxon>
        <taxon>Anoxybacillaceae</taxon>
        <taxon>Geobacillus</taxon>
    </lineage>
</organism>
<evidence type="ECO:0000256" key="7">
    <source>
        <dbReference type="ARBA" id="ARBA00023306"/>
    </source>
</evidence>
<name>A0A679FXQ4_9BACL</name>
<evidence type="ECO:0000256" key="8">
    <source>
        <dbReference type="HAMAP-Rule" id="MF_01170"/>
    </source>
</evidence>
<evidence type="ECO:0000256" key="6">
    <source>
        <dbReference type="ARBA" id="ARBA00023125"/>
    </source>
</evidence>
<dbReference type="GO" id="GO:0007059">
    <property type="term" value="P:chromosome segregation"/>
    <property type="evidence" value="ECO:0007669"/>
    <property type="project" value="UniProtKB-UniRule"/>
</dbReference>
<dbReference type="AlphaFoldDB" id="A0A679FXQ4"/>
<protein>
    <recommendedName>
        <fullName evidence="8">Chromosome-anchoring protein RacA</fullName>
    </recommendedName>
</protein>
<sequence>MEIKTTDVAARLGVSPKTIQRWVRKYDIPLRKNEAGHYLFDENTIALLERVKFEQGAALERPAAARHPSAAASLPTDNQPKQEAPSPTLDVLRQPSFEPEIARISSRLDQLEQQLGQKADDVVSVQLLHHRREMEEITARLAALEQLVARLEQQLNNKPPSSHEPPQPPKRKRRGLGRVIGLFA</sequence>
<gene>
    <name evidence="8 11" type="primary">racA</name>
    <name evidence="11" type="ORF">GsuE55_24270</name>
</gene>
<evidence type="ECO:0000256" key="3">
    <source>
        <dbReference type="ARBA" id="ARBA00022829"/>
    </source>
</evidence>
<evidence type="ECO:0000256" key="1">
    <source>
        <dbReference type="ARBA" id="ARBA00022490"/>
    </source>
</evidence>
<comment type="similarity">
    <text evidence="8">Belongs to the RacA family.</text>
</comment>
<dbReference type="GO" id="GO:0006355">
    <property type="term" value="P:regulation of DNA-templated transcription"/>
    <property type="evidence" value="ECO:0007669"/>
    <property type="project" value="InterPro"/>
</dbReference>
<dbReference type="RefSeq" id="WP_061912573.1">
    <property type="nucleotide sequence ID" value="NZ_AP022557.1"/>
</dbReference>
<feature type="domain" description="HTH merR-type" evidence="10">
    <location>
        <begin position="5"/>
        <end position="52"/>
    </location>
</feature>
<keyword evidence="3 8" id="KW-0159">Chromosome partition</keyword>
<dbReference type="GO" id="GO:0005737">
    <property type="term" value="C:cytoplasm"/>
    <property type="evidence" value="ECO:0007669"/>
    <property type="project" value="UniProtKB-SubCell"/>
</dbReference>
<dbReference type="InterPro" id="IPR009061">
    <property type="entry name" value="DNA-bd_dom_put_sf"/>
</dbReference>
<dbReference type="GO" id="GO:0008356">
    <property type="term" value="P:asymmetric cell division"/>
    <property type="evidence" value="ECO:0007669"/>
    <property type="project" value="UniProtKB-UniRule"/>
</dbReference>
<accession>A0A679FXQ4</accession>
<feature type="compositionally biased region" description="Low complexity" evidence="9">
    <location>
        <begin position="61"/>
        <end position="73"/>
    </location>
</feature>
<dbReference type="GO" id="GO:0030261">
    <property type="term" value="P:chromosome condensation"/>
    <property type="evidence" value="ECO:0007669"/>
    <property type="project" value="UniProtKB-UniRule"/>
</dbReference>
<keyword evidence="2 8" id="KW-0132">Cell division</keyword>
<feature type="DNA-binding region" description="H-T-H motif" evidence="8">
    <location>
        <begin position="5"/>
        <end position="25"/>
    </location>
</feature>
<keyword evidence="12" id="KW-1185">Reference proteome</keyword>
<comment type="function">
    <text evidence="8">Required for the formation of axial filaments and for anchoring the origin regions at the cell poles in sporulating cells, thus ensuring proper chromosome segregation in the prespore. Binds in a dispersed manner throughout the chromosome but preferentially to sites clustered in the origin portion of the chromosome, causing condensation of the chromosome and its remodeling into an elongated, anchored structure.</text>
</comment>
<keyword evidence="4 8" id="KW-0749">Sporulation</keyword>
<keyword evidence="7 8" id="KW-0131">Cell cycle</keyword>
<dbReference type="Proteomes" id="UP000501421">
    <property type="component" value="Chromosome"/>
</dbReference>
<reference evidence="12" key="1">
    <citation type="journal article" date="2020" name="Microbiol. Resour. Announc.">
        <title>Complete Genome Sequence of Geobacillus sp. Strain E55-1, Isolated from Mine Geyser in Japan.</title>
        <authorList>
            <person name="Miyazaki K."/>
            <person name="Hase E."/>
            <person name="Tokito N."/>
        </authorList>
    </citation>
    <scope>NUCLEOTIDE SEQUENCE [LARGE SCALE GENOMIC DNA]</scope>
    <source>
        <strain evidence="12">E55-1</strain>
    </source>
</reference>
<evidence type="ECO:0000313" key="12">
    <source>
        <dbReference type="Proteomes" id="UP000501421"/>
    </source>
</evidence>